<keyword evidence="5" id="KW-1185">Reference proteome</keyword>
<dbReference type="InterPro" id="IPR017904">
    <property type="entry name" value="ADF/Cofilin"/>
</dbReference>
<proteinExistence type="inferred from homology"/>
<evidence type="ECO:0000256" key="1">
    <source>
        <dbReference type="ARBA" id="ARBA00006844"/>
    </source>
</evidence>
<dbReference type="GO" id="GO:0030042">
    <property type="term" value="P:actin filament depolymerization"/>
    <property type="evidence" value="ECO:0007669"/>
    <property type="project" value="InterPro"/>
</dbReference>
<dbReference type="GO" id="GO:0003779">
    <property type="term" value="F:actin binding"/>
    <property type="evidence" value="ECO:0007669"/>
    <property type="project" value="UniProtKB-KW"/>
</dbReference>
<dbReference type="OrthoDB" id="10249245at2759"/>
<comment type="similarity">
    <text evidence="1">Belongs to the actin-binding proteins ADF family.</text>
</comment>
<organism evidence="4 5">
    <name type="scientific">Triparma columacea</name>
    <dbReference type="NCBI Taxonomy" id="722753"/>
    <lineage>
        <taxon>Eukaryota</taxon>
        <taxon>Sar</taxon>
        <taxon>Stramenopiles</taxon>
        <taxon>Ochrophyta</taxon>
        <taxon>Bolidophyceae</taxon>
        <taxon>Parmales</taxon>
        <taxon>Triparmaceae</taxon>
        <taxon>Triparma</taxon>
    </lineage>
</organism>
<sequence>MQDNHLKTGGEKLVDEKRVVVDRNADLGDIIKTFNELKLRRKHKFMVFRLADDGSGVVNLEVVGPPKSSTDDFLSTLPTSDCRFAIYDHDYRSTDGRPQSKLYFISWLPDNATPHNMMAYTAAKGVFREKFSGVFDSMAKSIEEVEVLLDLRKEEDDSDDDGDFDFD</sequence>
<evidence type="ECO:0000259" key="3">
    <source>
        <dbReference type="PROSITE" id="PS51263"/>
    </source>
</evidence>
<dbReference type="AlphaFoldDB" id="A0A9W7LE52"/>
<evidence type="ECO:0000313" key="4">
    <source>
        <dbReference type="EMBL" id="GMI46663.1"/>
    </source>
</evidence>
<dbReference type="Gene3D" id="3.40.20.10">
    <property type="entry name" value="Severin"/>
    <property type="match status" value="1"/>
</dbReference>
<dbReference type="EMBL" id="BRYA01000310">
    <property type="protein sequence ID" value="GMI46663.1"/>
    <property type="molecule type" value="Genomic_DNA"/>
</dbReference>
<evidence type="ECO:0000313" key="5">
    <source>
        <dbReference type="Proteomes" id="UP001165065"/>
    </source>
</evidence>
<dbReference type="Pfam" id="PF00241">
    <property type="entry name" value="Cofilin_ADF"/>
    <property type="match status" value="1"/>
</dbReference>
<accession>A0A9W7LE52</accession>
<keyword evidence="2" id="KW-0009">Actin-binding</keyword>
<evidence type="ECO:0000256" key="2">
    <source>
        <dbReference type="ARBA" id="ARBA00023203"/>
    </source>
</evidence>
<dbReference type="Proteomes" id="UP001165065">
    <property type="component" value="Unassembled WGS sequence"/>
</dbReference>
<feature type="domain" description="ADF-H" evidence="3">
    <location>
        <begin position="22"/>
        <end position="157"/>
    </location>
</feature>
<dbReference type="PROSITE" id="PS51263">
    <property type="entry name" value="ADF_H"/>
    <property type="match status" value="1"/>
</dbReference>
<dbReference type="InterPro" id="IPR002108">
    <property type="entry name" value="ADF-H"/>
</dbReference>
<dbReference type="SUPFAM" id="SSF55753">
    <property type="entry name" value="Actin depolymerizing proteins"/>
    <property type="match status" value="1"/>
</dbReference>
<dbReference type="GO" id="GO:0015629">
    <property type="term" value="C:actin cytoskeleton"/>
    <property type="evidence" value="ECO:0007669"/>
    <property type="project" value="InterPro"/>
</dbReference>
<dbReference type="SMART" id="SM00102">
    <property type="entry name" value="ADF"/>
    <property type="match status" value="1"/>
</dbReference>
<dbReference type="CDD" id="cd11286">
    <property type="entry name" value="ADF_cofilin_like"/>
    <property type="match status" value="1"/>
</dbReference>
<protein>
    <recommendedName>
        <fullName evidence="3">ADF-H domain-containing protein</fullName>
    </recommendedName>
</protein>
<gene>
    <name evidence="4" type="ORF">TrCOL_g1614</name>
</gene>
<dbReference type="PANTHER" id="PTHR11913">
    <property type="entry name" value="COFILIN-RELATED"/>
    <property type="match status" value="1"/>
</dbReference>
<comment type="caution">
    <text evidence="4">The sequence shown here is derived from an EMBL/GenBank/DDBJ whole genome shotgun (WGS) entry which is preliminary data.</text>
</comment>
<reference evidence="5" key="1">
    <citation type="journal article" date="2023" name="Commun. Biol.">
        <title>Genome analysis of Parmales, the sister group of diatoms, reveals the evolutionary specialization of diatoms from phago-mixotrophs to photoautotrophs.</title>
        <authorList>
            <person name="Ban H."/>
            <person name="Sato S."/>
            <person name="Yoshikawa S."/>
            <person name="Yamada K."/>
            <person name="Nakamura Y."/>
            <person name="Ichinomiya M."/>
            <person name="Sato N."/>
            <person name="Blanc-Mathieu R."/>
            <person name="Endo H."/>
            <person name="Kuwata A."/>
            <person name="Ogata H."/>
        </authorList>
    </citation>
    <scope>NUCLEOTIDE SEQUENCE [LARGE SCALE GENOMIC DNA]</scope>
</reference>
<dbReference type="InterPro" id="IPR029006">
    <property type="entry name" value="ADF-H/Gelsolin-like_dom_sf"/>
</dbReference>
<name>A0A9W7LE52_9STRA</name>